<accession>A0A512B0R1</accession>
<dbReference type="InterPro" id="IPR023137">
    <property type="entry name" value="BrxA_sf"/>
</dbReference>
<dbReference type="Gene3D" id="1.10.3540.10">
    <property type="entry name" value="uncharacterized protein from magnetospirillum magneticum domain"/>
    <property type="match status" value="1"/>
</dbReference>
<reference evidence="1 2" key="1">
    <citation type="submission" date="2019-07" db="EMBL/GenBank/DDBJ databases">
        <title>Whole genome shotgun sequence of Adhaeribacter aerolatus NBRC 106133.</title>
        <authorList>
            <person name="Hosoyama A."/>
            <person name="Uohara A."/>
            <person name="Ohji S."/>
            <person name="Ichikawa N."/>
        </authorList>
    </citation>
    <scope>NUCLEOTIDE SEQUENCE [LARGE SCALE GENOMIC DNA]</scope>
    <source>
        <strain evidence="1 2">NBRC 106133</strain>
    </source>
</reference>
<proteinExistence type="predicted"/>
<sequence>MGGALLFNEFRAVLPLLKEPSFKELLEKEVKENLLLKINAQASRARIANELRNRAGSVDREFWFYFEGLEEKEQRLALYYIILKTYPLLLNFHFEVVLKKWRTLDYHLEKFDLQMRLDEIVSQDATVAGWTDNSRNKIISVFMTMLKDAGFLSRNQLRKPENISSSFWKFFVTAGDLWFLEACFVNKTEREAYL</sequence>
<evidence type="ECO:0000313" key="2">
    <source>
        <dbReference type="Proteomes" id="UP000321532"/>
    </source>
</evidence>
<evidence type="ECO:0000313" key="1">
    <source>
        <dbReference type="EMBL" id="GEO05553.1"/>
    </source>
</evidence>
<gene>
    <name evidence="1" type="ORF">AAE02nite_32170</name>
</gene>
<dbReference type="EMBL" id="BJYS01000024">
    <property type="protein sequence ID" value="GEO05553.1"/>
    <property type="molecule type" value="Genomic_DNA"/>
</dbReference>
<organism evidence="1 2">
    <name type="scientific">Adhaeribacter aerolatus</name>
    <dbReference type="NCBI Taxonomy" id="670289"/>
    <lineage>
        <taxon>Bacteria</taxon>
        <taxon>Pseudomonadati</taxon>
        <taxon>Bacteroidota</taxon>
        <taxon>Cytophagia</taxon>
        <taxon>Cytophagales</taxon>
        <taxon>Hymenobacteraceae</taxon>
        <taxon>Adhaeribacter</taxon>
    </lineage>
</organism>
<dbReference type="InterPro" id="IPR014948">
    <property type="entry name" value="BrxA"/>
</dbReference>
<dbReference type="Proteomes" id="UP000321532">
    <property type="component" value="Unassembled WGS sequence"/>
</dbReference>
<name>A0A512B0R1_9BACT</name>
<dbReference type="Pfam" id="PF08849">
    <property type="entry name" value="BrxA"/>
    <property type="match status" value="1"/>
</dbReference>
<protein>
    <recommendedName>
        <fullName evidence="3">DUF1819 domain-containing protein</fullName>
    </recommendedName>
</protein>
<dbReference type="AlphaFoldDB" id="A0A512B0R1"/>
<comment type="caution">
    <text evidence="1">The sequence shown here is derived from an EMBL/GenBank/DDBJ whole genome shotgun (WGS) entry which is preliminary data.</text>
</comment>
<keyword evidence="2" id="KW-1185">Reference proteome</keyword>
<evidence type="ECO:0008006" key="3">
    <source>
        <dbReference type="Google" id="ProtNLM"/>
    </source>
</evidence>